<dbReference type="AlphaFoldDB" id="A0A4X1T915"/>
<feature type="compositionally biased region" description="Low complexity" evidence="11">
    <location>
        <begin position="199"/>
        <end position="220"/>
    </location>
</feature>
<evidence type="ECO:0000256" key="4">
    <source>
        <dbReference type="ARBA" id="ARBA00022553"/>
    </source>
</evidence>
<evidence type="ECO:0000313" key="13">
    <source>
        <dbReference type="Ensembl" id="ENSSSCP00070012511.1"/>
    </source>
</evidence>
<keyword evidence="6" id="KW-0547">Nucleotide-binding</keyword>
<dbReference type="PROSITE" id="PS50011">
    <property type="entry name" value="PROTEIN_KINASE_DOM"/>
    <property type="match status" value="1"/>
</dbReference>
<keyword evidence="7" id="KW-0418">Kinase</keyword>
<evidence type="ECO:0000256" key="6">
    <source>
        <dbReference type="ARBA" id="ARBA00022741"/>
    </source>
</evidence>
<dbReference type="PANTHER" id="PTHR24349">
    <property type="entry name" value="SERINE/THREONINE-PROTEIN KINASE"/>
    <property type="match status" value="1"/>
</dbReference>
<keyword evidence="8" id="KW-0067">ATP-binding</keyword>
<sequence>MSRCHSNWVVRSNSPAWSGAFDVISTAPSLRRARGPVLSLAPPWGGLGRRLQVNCVVRGRLGNPSGPRRGARGAVGARSLAAGRAARSSSSAQRRQAGGRQGCPARVSRRCVALKQQREQRRRRRRRRGRPRLLGGAGGGGGGAGSSSGPGEPGPKRRPFEAPAQRPGSGPSPPRPAREPASPAGDEAGRRPRGAQHKGFFPGAAAAAAASLEPPAEAEPAPGPSFLPVPGGGCCQSSRGSGSGALSSLFPRLRWDQAAAQPPLLPAVRASRSMSEESDMEKAIKDAPVKLCDFGFAKIDQGDLMTPQFTPYYVAPQVLEAQRRHQKEKSGIIPTSPTPYTYNKSCDLWSLGVIIYVMLCGYPPFYSKHHSRTIPKDMRKKIMTGSFEFPEEEWSQISEMAKDVVRKLLKVKPEERLTIEGVLDHPWLNSTEALDNVLPSAQLMMDKAVVAGIQQAHAEQLANMRIQDLKVSLKPLHSVNNPILRKRKLLGTKPKDGIYIHDRENGAEDSNVALEKLRDVIAQCILPQAGKGENEDEKLNEVVQEAWKYNRECKLLRDTLQSFSWNGRGFTDKVDRLKLAEIVKQVIEEQTTSHESQ</sequence>
<evidence type="ECO:0000256" key="2">
    <source>
        <dbReference type="ARBA" id="ARBA00012513"/>
    </source>
</evidence>
<evidence type="ECO:0000256" key="9">
    <source>
        <dbReference type="ARBA" id="ARBA00047899"/>
    </source>
</evidence>
<feature type="compositionally biased region" description="Basic residues" evidence="11">
    <location>
        <begin position="120"/>
        <end position="131"/>
    </location>
</feature>
<name>A0A4X1T915_PIG</name>
<proteinExistence type="inferred from homology"/>
<comment type="catalytic activity">
    <reaction evidence="9">
        <text>L-threonyl-[protein] + ATP = O-phospho-L-threonyl-[protein] + ADP + H(+)</text>
        <dbReference type="Rhea" id="RHEA:46608"/>
        <dbReference type="Rhea" id="RHEA-COMP:11060"/>
        <dbReference type="Rhea" id="RHEA-COMP:11605"/>
        <dbReference type="ChEBI" id="CHEBI:15378"/>
        <dbReference type="ChEBI" id="CHEBI:30013"/>
        <dbReference type="ChEBI" id="CHEBI:30616"/>
        <dbReference type="ChEBI" id="CHEBI:61977"/>
        <dbReference type="ChEBI" id="CHEBI:456216"/>
        <dbReference type="EC" id="2.7.11.1"/>
    </reaction>
</comment>
<dbReference type="SMART" id="SM00220">
    <property type="entry name" value="S_TKc"/>
    <property type="match status" value="1"/>
</dbReference>
<reference evidence="13 14" key="1">
    <citation type="submission" date="2017-08" db="EMBL/GenBank/DDBJ databases">
        <title>USMARCv1.0.</title>
        <authorList>
            <person name="Hannum G.I."/>
            <person name="Koren S."/>
            <person name="Schroeder S.G."/>
            <person name="Chin S.C."/>
            <person name="Nonneman D.J."/>
            <person name="Becker S.A."/>
            <person name="Rosen B.D."/>
            <person name="Bickhart D.M."/>
            <person name="Putnam N.H."/>
            <person name="Green R.E."/>
            <person name="Tuggle C.K."/>
            <person name="Liu H."/>
            <person name="Rohrer G.A."/>
            <person name="Warr A."/>
            <person name="Hall R."/>
            <person name="Kim K."/>
            <person name="Hume D.A."/>
            <person name="Talbot R."/>
            <person name="Chow W."/>
            <person name="Howe K."/>
            <person name="Schwartz A.S."/>
            <person name="Watson M."/>
            <person name="Archibald A.L."/>
            <person name="Phillippy A.M."/>
            <person name="Smith T.P.L."/>
        </authorList>
    </citation>
    <scope>NUCLEOTIDE SEQUENCE [LARGE SCALE GENOMIC DNA]</scope>
</reference>
<organism evidence="13 14">
    <name type="scientific">Sus scrofa</name>
    <name type="common">Pig</name>
    <dbReference type="NCBI Taxonomy" id="9823"/>
    <lineage>
        <taxon>Eukaryota</taxon>
        <taxon>Metazoa</taxon>
        <taxon>Chordata</taxon>
        <taxon>Craniata</taxon>
        <taxon>Vertebrata</taxon>
        <taxon>Euteleostomi</taxon>
        <taxon>Mammalia</taxon>
        <taxon>Eutheria</taxon>
        <taxon>Laurasiatheria</taxon>
        <taxon>Artiodactyla</taxon>
        <taxon>Suina</taxon>
        <taxon>Suidae</taxon>
        <taxon>Sus</taxon>
    </lineage>
</organism>
<dbReference type="InterPro" id="IPR050205">
    <property type="entry name" value="CDPK_Ser/Thr_kinases"/>
</dbReference>
<protein>
    <recommendedName>
        <fullName evidence="2">non-specific serine/threonine protein kinase</fullName>
        <ecNumber evidence="2">2.7.11.1</ecNumber>
    </recommendedName>
</protein>
<evidence type="ECO:0000256" key="8">
    <source>
        <dbReference type="ARBA" id="ARBA00022840"/>
    </source>
</evidence>
<feature type="compositionally biased region" description="Low complexity" evidence="11">
    <location>
        <begin position="235"/>
        <end position="245"/>
    </location>
</feature>
<evidence type="ECO:0000256" key="7">
    <source>
        <dbReference type="ARBA" id="ARBA00022777"/>
    </source>
</evidence>
<evidence type="ECO:0000256" key="11">
    <source>
        <dbReference type="SAM" id="MobiDB-lite"/>
    </source>
</evidence>
<dbReference type="Proteomes" id="UP000314985">
    <property type="component" value="Chromosome 14"/>
</dbReference>
<evidence type="ECO:0000259" key="12">
    <source>
        <dbReference type="PROSITE" id="PS50011"/>
    </source>
</evidence>
<evidence type="ECO:0000256" key="5">
    <source>
        <dbReference type="ARBA" id="ARBA00022679"/>
    </source>
</evidence>
<evidence type="ECO:0000313" key="14">
    <source>
        <dbReference type="Proteomes" id="UP000314985"/>
    </source>
</evidence>
<dbReference type="FunFam" id="4.10.1170.10:FF:000002">
    <property type="entry name" value="MAP kinase-activated protein kinase 5"/>
    <property type="match status" value="1"/>
</dbReference>
<feature type="domain" description="Protein kinase" evidence="12">
    <location>
        <begin position="74"/>
        <end position="428"/>
    </location>
</feature>
<dbReference type="InterPro" id="IPR027442">
    <property type="entry name" value="MAPKAPK_C"/>
</dbReference>
<keyword evidence="3" id="KW-0723">Serine/threonine-protein kinase</keyword>
<dbReference type="GO" id="GO:0004674">
    <property type="term" value="F:protein serine/threonine kinase activity"/>
    <property type="evidence" value="ECO:0007669"/>
    <property type="project" value="UniProtKB-KW"/>
</dbReference>
<dbReference type="Gene3D" id="4.10.1170.10">
    <property type="entry name" value="MAP kinase activated protein kinase 2"/>
    <property type="match status" value="1"/>
</dbReference>
<dbReference type="FunFam" id="1.10.510.10:FF:001719">
    <property type="entry name" value="MAP kinase-activated protein kinase 5"/>
    <property type="match status" value="1"/>
</dbReference>
<evidence type="ECO:0000256" key="1">
    <source>
        <dbReference type="ARBA" id="ARBA00006692"/>
    </source>
</evidence>
<keyword evidence="4" id="KW-0597">Phosphoprotein</keyword>
<comment type="catalytic activity">
    <reaction evidence="10">
        <text>L-seryl-[protein] + ATP = O-phospho-L-seryl-[protein] + ADP + H(+)</text>
        <dbReference type="Rhea" id="RHEA:17989"/>
        <dbReference type="Rhea" id="RHEA-COMP:9863"/>
        <dbReference type="Rhea" id="RHEA-COMP:11604"/>
        <dbReference type="ChEBI" id="CHEBI:15378"/>
        <dbReference type="ChEBI" id="CHEBI:29999"/>
        <dbReference type="ChEBI" id="CHEBI:30616"/>
        <dbReference type="ChEBI" id="CHEBI:83421"/>
        <dbReference type="ChEBI" id="CHEBI:456216"/>
        <dbReference type="EC" id="2.7.11.1"/>
    </reaction>
</comment>
<dbReference type="EC" id="2.7.11.1" evidence="2"/>
<feature type="compositionally biased region" description="Gly residues" evidence="11">
    <location>
        <begin position="135"/>
        <end position="148"/>
    </location>
</feature>
<evidence type="ECO:0000256" key="10">
    <source>
        <dbReference type="ARBA" id="ARBA00048679"/>
    </source>
</evidence>
<comment type="similarity">
    <text evidence="1">Belongs to the protein kinase superfamily. CAMK Ser/Thr protein kinase family.</text>
</comment>
<dbReference type="SUPFAM" id="SSF56112">
    <property type="entry name" value="Protein kinase-like (PK-like)"/>
    <property type="match status" value="1"/>
</dbReference>
<dbReference type="InterPro" id="IPR000719">
    <property type="entry name" value="Prot_kinase_dom"/>
</dbReference>
<reference evidence="13" key="2">
    <citation type="submission" date="2025-08" db="UniProtKB">
        <authorList>
            <consortium name="Ensembl"/>
        </authorList>
    </citation>
    <scope>IDENTIFICATION</scope>
</reference>
<dbReference type="GO" id="GO:0005524">
    <property type="term" value="F:ATP binding"/>
    <property type="evidence" value="ECO:0007669"/>
    <property type="project" value="UniProtKB-KW"/>
</dbReference>
<accession>A0A4X1T915</accession>
<dbReference type="Pfam" id="PF00069">
    <property type="entry name" value="Pkinase"/>
    <property type="match status" value="1"/>
</dbReference>
<feature type="compositionally biased region" description="Low complexity" evidence="11">
    <location>
        <begin position="64"/>
        <end position="106"/>
    </location>
</feature>
<dbReference type="Ensembl" id="ENSSSCT00070015129.1">
    <property type="protein sequence ID" value="ENSSSCP00070012511.1"/>
    <property type="gene ID" value="ENSSSCG00070007762.1"/>
</dbReference>
<keyword evidence="5" id="KW-0808">Transferase</keyword>
<evidence type="ECO:0000256" key="3">
    <source>
        <dbReference type="ARBA" id="ARBA00022527"/>
    </source>
</evidence>
<dbReference type="InterPro" id="IPR011009">
    <property type="entry name" value="Kinase-like_dom_sf"/>
</dbReference>
<feature type="region of interest" description="Disordered" evidence="11">
    <location>
        <begin position="60"/>
        <end position="245"/>
    </location>
</feature>
<dbReference type="Gene3D" id="1.10.510.10">
    <property type="entry name" value="Transferase(Phosphotransferase) domain 1"/>
    <property type="match status" value="1"/>
</dbReference>